<evidence type="ECO:0000313" key="9">
    <source>
        <dbReference type="Proteomes" id="UP000501690"/>
    </source>
</evidence>
<evidence type="ECO:0000256" key="5">
    <source>
        <dbReference type="ARBA" id="ARBA00023136"/>
    </source>
</evidence>
<name>A0A4D6LPU4_VIGUN</name>
<evidence type="ECO:0000256" key="3">
    <source>
        <dbReference type="ARBA" id="ARBA00022692"/>
    </source>
</evidence>
<feature type="transmembrane region" description="Helical" evidence="6">
    <location>
        <begin position="295"/>
        <end position="315"/>
    </location>
</feature>
<evidence type="ECO:0000259" key="7">
    <source>
        <dbReference type="Pfam" id="PF00892"/>
    </source>
</evidence>
<dbReference type="AlphaFoldDB" id="A0A4D6LPU4"/>
<dbReference type="Pfam" id="PF00892">
    <property type="entry name" value="EamA"/>
    <property type="match status" value="2"/>
</dbReference>
<proteinExistence type="inferred from homology"/>
<feature type="transmembrane region" description="Helical" evidence="6">
    <location>
        <begin position="95"/>
        <end position="119"/>
    </location>
</feature>
<protein>
    <recommendedName>
        <fullName evidence="6">WAT1-related protein</fullName>
    </recommendedName>
</protein>
<dbReference type="GO" id="GO:0016020">
    <property type="term" value="C:membrane"/>
    <property type="evidence" value="ECO:0007669"/>
    <property type="project" value="UniProtKB-SubCell"/>
</dbReference>
<evidence type="ECO:0000256" key="1">
    <source>
        <dbReference type="ARBA" id="ARBA00004141"/>
    </source>
</evidence>
<keyword evidence="3 6" id="KW-0812">Transmembrane</keyword>
<feature type="transmembrane region" description="Helical" evidence="6">
    <location>
        <begin position="173"/>
        <end position="193"/>
    </location>
</feature>
<dbReference type="InterPro" id="IPR030184">
    <property type="entry name" value="WAT1-related"/>
</dbReference>
<feature type="transmembrane region" description="Helical" evidence="6">
    <location>
        <begin position="71"/>
        <end position="89"/>
    </location>
</feature>
<evidence type="ECO:0000256" key="4">
    <source>
        <dbReference type="ARBA" id="ARBA00022989"/>
    </source>
</evidence>
<dbReference type="PANTHER" id="PTHR31218">
    <property type="entry name" value="WAT1-RELATED PROTEIN"/>
    <property type="match status" value="1"/>
</dbReference>
<keyword evidence="5 6" id="KW-0472">Membrane</keyword>
<feature type="transmembrane region" description="Helical" evidence="6">
    <location>
        <begin position="269"/>
        <end position="289"/>
    </location>
</feature>
<dbReference type="GO" id="GO:0022857">
    <property type="term" value="F:transmembrane transporter activity"/>
    <property type="evidence" value="ECO:0007669"/>
    <property type="project" value="InterPro"/>
</dbReference>
<dbReference type="EMBL" id="CP039348">
    <property type="protein sequence ID" value="QCD90607.1"/>
    <property type="molecule type" value="Genomic_DNA"/>
</dbReference>
<dbReference type="InterPro" id="IPR000620">
    <property type="entry name" value="EamA_dom"/>
</dbReference>
<keyword evidence="4 6" id="KW-1133">Transmembrane helix</keyword>
<comment type="subcellular location">
    <subcellularLocation>
        <location evidence="1 6">Membrane</location>
        <topology evidence="1 6">Multi-pass membrane protein</topology>
    </subcellularLocation>
</comment>
<sequence>MVGVGLGVTAAMIGTQFLEVGLNTLIKEANTNGMSNFVFIVYSNFFALFVLAPTTFFYHRKRAPPTIPRSILCKMFAISCLSTVVQTLMYTGISYSSPTLCSAMVDLVPAFTFIFALFSRMENLNLKQHSCQAKVMGTVVSIAGAFIVTLYKGTPLNFSLLRNGTYLSTQSDWIIGGFLLAISSLCISVLLIVQTSAVKEYPEELVITTTCCSMVVILSAIVALFAEGNPKAWIFTSHKEFIAVFYSAIFVVSMRSVVCTWGCRKKGPVYVAMFNPLGMVIALGMGVIFLGESLYLGSVIGAATIGIGFYLVMWAHAEDSNVAEENTVTSSAAPLLSTKSINV</sequence>
<evidence type="ECO:0000256" key="6">
    <source>
        <dbReference type="RuleBase" id="RU363077"/>
    </source>
</evidence>
<reference evidence="8 9" key="1">
    <citation type="submission" date="2019-04" db="EMBL/GenBank/DDBJ databases">
        <title>An improved genome assembly and genetic linkage map for asparagus bean, Vigna unguiculata ssp. sesquipedialis.</title>
        <authorList>
            <person name="Xia Q."/>
            <person name="Zhang R."/>
            <person name="Dong Y."/>
        </authorList>
    </citation>
    <scope>NUCLEOTIDE SEQUENCE [LARGE SCALE GENOMIC DNA]</scope>
    <source>
        <tissue evidence="8">Leaf</tissue>
    </source>
</reference>
<gene>
    <name evidence="8" type="ORF">DEO72_LG4g1564</name>
</gene>
<keyword evidence="9" id="KW-1185">Reference proteome</keyword>
<feature type="domain" description="EamA" evidence="7">
    <location>
        <begin position="175"/>
        <end position="313"/>
    </location>
</feature>
<accession>A0A4D6LPU4</accession>
<feature type="transmembrane region" description="Helical" evidence="6">
    <location>
        <begin position="205"/>
        <end position="226"/>
    </location>
</feature>
<evidence type="ECO:0000256" key="2">
    <source>
        <dbReference type="ARBA" id="ARBA00007635"/>
    </source>
</evidence>
<feature type="transmembrane region" description="Helical" evidence="6">
    <location>
        <begin position="241"/>
        <end position="262"/>
    </location>
</feature>
<organism evidence="8 9">
    <name type="scientific">Vigna unguiculata</name>
    <name type="common">Cowpea</name>
    <dbReference type="NCBI Taxonomy" id="3917"/>
    <lineage>
        <taxon>Eukaryota</taxon>
        <taxon>Viridiplantae</taxon>
        <taxon>Streptophyta</taxon>
        <taxon>Embryophyta</taxon>
        <taxon>Tracheophyta</taxon>
        <taxon>Spermatophyta</taxon>
        <taxon>Magnoliopsida</taxon>
        <taxon>eudicotyledons</taxon>
        <taxon>Gunneridae</taxon>
        <taxon>Pentapetalae</taxon>
        <taxon>rosids</taxon>
        <taxon>fabids</taxon>
        <taxon>Fabales</taxon>
        <taxon>Fabaceae</taxon>
        <taxon>Papilionoideae</taxon>
        <taxon>50 kb inversion clade</taxon>
        <taxon>NPAAA clade</taxon>
        <taxon>indigoferoid/millettioid clade</taxon>
        <taxon>Phaseoleae</taxon>
        <taxon>Vigna</taxon>
    </lineage>
</organism>
<evidence type="ECO:0000313" key="8">
    <source>
        <dbReference type="EMBL" id="QCD90607.1"/>
    </source>
</evidence>
<feature type="transmembrane region" description="Helical" evidence="6">
    <location>
        <begin position="131"/>
        <end position="153"/>
    </location>
</feature>
<dbReference type="Proteomes" id="UP000501690">
    <property type="component" value="Linkage Group LG4"/>
</dbReference>
<feature type="domain" description="EamA" evidence="7">
    <location>
        <begin position="24"/>
        <end position="149"/>
    </location>
</feature>
<comment type="similarity">
    <text evidence="2 6">Belongs to the drug/metabolite transporter (DMT) superfamily. Plant drug/metabolite exporter (P-DME) (TC 2.A.7.4) family.</text>
</comment>
<dbReference type="SUPFAM" id="SSF103481">
    <property type="entry name" value="Multidrug resistance efflux transporter EmrE"/>
    <property type="match status" value="2"/>
</dbReference>
<feature type="transmembrane region" description="Helical" evidence="6">
    <location>
        <begin position="37"/>
        <end position="59"/>
    </location>
</feature>
<dbReference type="InterPro" id="IPR037185">
    <property type="entry name" value="EmrE-like"/>
</dbReference>